<sequence length="98" mass="10596">MRRGTGGGERDPLRSERGVDDNELGAQDRELVAAASAIAAFEHSSPILSRRSWLVAECAIDDRKLVSAVAAAAGDFEQASWLCVDELIILYASYLEQS</sequence>
<reference evidence="2" key="1">
    <citation type="submission" date="2015-04" db="UniProtKB">
        <authorList>
            <consortium name="EnsemblPlants"/>
        </authorList>
    </citation>
    <scope>IDENTIFICATION</scope>
</reference>
<organism evidence="2">
    <name type="scientific">Oryza glumipatula</name>
    <dbReference type="NCBI Taxonomy" id="40148"/>
    <lineage>
        <taxon>Eukaryota</taxon>
        <taxon>Viridiplantae</taxon>
        <taxon>Streptophyta</taxon>
        <taxon>Embryophyta</taxon>
        <taxon>Tracheophyta</taxon>
        <taxon>Spermatophyta</taxon>
        <taxon>Magnoliopsida</taxon>
        <taxon>Liliopsida</taxon>
        <taxon>Poales</taxon>
        <taxon>Poaceae</taxon>
        <taxon>BOP clade</taxon>
        <taxon>Oryzoideae</taxon>
        <taxon>Oryzeae</taxon>
        <taxon>Oryzinae</taxon>
        <taxon>Oryza</taxon>
    </lineage>
</organism>
<keyword evidence="3" id="KW-1185">Reference proteome</keyword>
<accession>A0A0E0BQ30</accession>
<feature type="region of interest" description="Disordered" evidence="1">
    <location>
        <begin position="1"/>
        <end position="24"/>
    </location>
</feature>
<dbReference type="EnsemblPlants" id="OGLUM12G06420.1">
    <property type="protein sequence ID" value="OGLUM12G06420.1"/>
    <property type="gene ID" value="OGLUM12G06420"/>
</dbReference>
<feature type="compositionally biased region" description="Basic and acidic residues" evidence="1">
    <location>
        <begin position="8"/>
        <end position="24"/>
    </location>
</feature>
<evidence type="ECO:0000256" key="1">
    <source>
        <dbReference type="SAM" id="MobiDB-lite"/>
    </source>
</evidence>
<evidence type="ECO:0000313" key="2">
    <source>
        <dbReference type="EnsemblPlants" id="OGLUM12G06420.1"/>
    </source>
</evidence>
<proteinExistence type="predicted"/>
<name>A0A0E0BQ30_9ORYZ</name>
<dbReference type="AlphaFoldDB" id="A0A0E0BQ30"/>
<dbReference type="Gramene" id="OGLUM12G06420.1">
    <property type="protein sequence ID" value="OGLUM12G06420.1"/>
    <property type="gene ID" value="OGLUM12G06420"/>
</dbReference>
<reference evidence="2" key="2">
    <citation type="submission" date="2018-05" db="EMBL/GenBank/DDBJ databases">
        <title>OgluRS3 (Oryza glumaepatula Reference Sequence Version 3).</title>
        <authorList>
            <person name="Zhang J."/>
            <person name="Kudrna D."/>
            <person name="Lee S."/>
            <person name="Talag J."/>
            <person name="Welchert J."/>
            <person name="Wing R.A."/>
        </authorList>
    </citation>
    <scope>NUCLEOTIDE SEQUENCE [LARGE SCALE GENOMIC DNA]</scope>
</reference>
<evidence type="ECO:0000313" key="3">
    <source>
        <dbReference type="Proteomes" id="UP000026961"/>
    </source>
</evidence>
<dbReference type="HOGENOM" id="CLU_2337045_0_0_1"/>
<dbReference type="Proteomes" id="UP000026961">
    <property type="component" value="Chromosome 12"/>
</dbReference>
<protein>
    <submittedName>
        <fullName evidence="2">Uncharacterized protein</fullName>
    </submittedName>
</protein>